<dbReference type="Gene3D" id="1.10.357.10">
    <property type="entry name" value="Tetracycline Repressor, domain 2"/>
    <property type="match status" value="1"/>
</dbReference>
<dbReference type="Gene3D" id="1.10.10.60">
    <property type="entry name" value="Homeodomain-like"/>
    <property type="match status" value="1"/>
</dbReference>
<feature type="domain" description="HTH tetR-type" evidence="3">
    <location>
        <begin position="11"/>
        <end position="71"/>
    </location>
</feature>
<keyword evidence="1 2" id="KW-0238">DNA-binding</keyword>
<keyword evidence="5" id="KW-1185">Reference proteome</keyword>
<dbReference type="InterPro" id="IPR041678">
    <property type="entry name" value="TetR_C_16"/>
</dbReference>
<feature type="DNA-binding region" description="H-T-H motif" evidence="2">
    <location>
        <begin position="34"/>
        <end position="53"/>
    </location>
</feature>
<name>A0ABW5GXV6_9PSEU</name>
<evidence type="ECO:0000313" key="5">
    <source>
        <dbReference type="Proteomes" id="UP001597419"/>
    </source>
</evidence>
<dbReference type="InterPro" id="IPR036271">
    <property type="entry name" value="Tet_transcr_reg_TetR-rel_C_sf"/>
</dbReference>
<comment type="caution">
    <text evidence="4">The sequence shown here is derived from an EMBL/GenBank/DDBJ whole genome shotgun (WGS) entry which is preliminary data.</text>
</comment>
<evidence type="ECO:0000313" key="4">
    <source>
        <dbReference type="EMBL" id="MFD2465700.1"/>
    </source>
</evidence>
<protein>
    <submittedName>
        <fullName evidence="4">TetR family transcriptional regulator</fullName>
    </submittedName>
</protein>
<dbReference type="PROSITE" id="PS50977">
    <property type="entry name" value="HTH_TETR_2"/>
    <property type="match status" value="1"/>
</dbReference>
<dbReference type="Pfam" id="PF17920">
    <property type="entry name" value="TetR_C_16"/>
    <property type="match status" value="1"/>
</dbReference>
<dbReference type="Proteomes" id="UP001597419">
    <property type="component" value="Unassembled WGS sequence"/>
</dbReference>
<dbReference type="Pfam" id="PF00440">
    <property type="entry name" value="TetR_N"/>
    <property type="match status" value="1"/>
</dbReference>
<dbReference type="SUPFAM" id="SSF46689">
    <property type="entry name" value="Homeodomain-like"/>
    <property type="match status" value="1"/>
</dbReference>
<dbReference type="InterPro" id="IPR023772">
    <property type="entry name" value="DNA-bd_HTH_TetR-type_CS"/>
</dbReference>
<proteinExistence type="predicted"/>
<dbReference type="PROSITE" id="PS01081">
    <property type="entry name" value="HTH_TETR_1"/>
    <property type="match status" value="1"/>
</dbReference>
<gene>
    <name evidence="4" type="ORF">ACFSYJ_44325</name>
</gene>
<organism evidence="4 5">
    <name type="scientific">Amycolatopsis samaneae</name>
    <dbReference type="NCBI Taxonomy" id="664691"/>
    <lineage>
        <taxon>Bacteria</taxon>
        <taxon>Bacillati</taxon>
        <taxon>Actinomycetota</taxon>
        <taxon>Actinomycetes</taxon>
        <taxon>Pseudonocardiales</taxon>
        <taxon>Pseudonocardiaceae</taxon>
        <taxon>Amycolatopsis</taxon>
    </lineage>
</organism>
<accession>A0ABW5GXV6</accession>
<dbReference type="PANTHER" id="PTHR30055">
    <property type="entry name" value="HTH-TYPE TRANSCRIPTIONAL REGULATOR RUTR"/>
    <property type="match status" value="1"/>
</dbReference>
<dbReference type="RefSeq" id="WP_345408571.1">
    <property type="nucleotide sequence ID" value="NZ_BAABHG010000029.1"/>
</dbReference>
<dbReference type="InterPro" id="IPR001647">
    <property type="entry name" value="HTH_TetR"/>
</dbReference>
<dbReference type="InterPro" id="IPR009057">
    <property type="entry name" value="Homeodomain-like_sf"/>
</dbReference>
<evidence type="ECO:0000256" key="1">
    <source>
        <dbReference type="ARBA" id="ARBA00023125"/>
    </source>
</evidence>
<dbReference type="InterPro" id="IPR050109">
    <property type="entry name" value="HTH-type_TetR-like_transc_reg"/>
</dbReference>
<dbReference type="PANTHER" id="PTHR30055:SF235">
    <property type="entry name" value="TRANSCRIPTIONAL REGULATORY PROTEIN"/>
    <property type="match status" value="1"/>
</dbReference>
<reference evidence="5" key="1">
    <citation type="journal article" date="2019" name="Int. J. Syst. Evol. Microbiol.">
        <title>The Global Catalogue of Microorganisms (GCM) 10K type strain sequencing project: providing services to taxonomists for standard genome sequencing and annotation.</title>
        <authorList>
            <consortium name="The Broad Institute Genomics Platform"/>
            <consortium name="The Broad Institute Genome Sequencing Center for Infectious Disease"/>
            <person name="Wu L."/>
            <person name="Ma J."/>
        </authorList>
    </citation>
    <scope>NUCLEOTIDE SEQUENCE [LARGE SCALE GENOMIC DNA]</scope>
    <source>
        <strain evidence="5">CGMCC 4.7643</strain>
    </source>
</reference>
<dbReference type="SUPFAM" id="SSF48498">
    <property type="entry name" value="Tetracyclin repressor-like, C-terminal domain"/>
    <property type="match status" value="1"/>
</dbReference>
<evidence type="ECO:0000259" key="3">
    <source>
        <dbReference type="PROSITE" id="PS50977"/>
    </source>
</evidence>
<sequence>MTRETRKRDAAATKAALLDAASELFAERGFDRTTVRDIADRAGANQALLFRYFGTKDQLFEAVVARNGRQQLAETAPEKLLGAALRSILDPSGTGGAHRAMATYLRSAASDSASTAIRRQIGDEYARTLATLTDAPDADLRADLVMAWVLGIGLVRGIATREPLASADPEHVCDLVIEATKTLLERTE</sequence>
<dbReference type="PRINTS" id="PR00455">
    <property type="entry name" value="HTHTETR"/>
</dbReference>
<dbReference type="EMBL" id="JBHUKU010000036">
    <property type="protein sequence ID" value="MFD2465700.1"/>
    <property type="molecule type" value="Genomic_DNA"/>
</dbReference>
<evidence type="ECO:0000256" key="2">
    <source>
        <dbReference type="PROSITE-ProRule" id="PRU00335"/>
    </source>
</evidence>